<feature type="compositionally biased region" description="Acidic residues" evidence="1">
    <location>
        <begin position="58"/>
        <end position="96"/>
    </location>
</feature>
<feature type="region of interest" description="Disordered" evidence="1">
    <location>
        <begin position="52"/>
        <end position="96"/>
    </location>
</feature>
<protein>
    <submittedName>
        <fullName evidence="2">Uncharacterized protein</fullName>
    </submittedName>
</protein>
<name>A0A9P5WXK3_9AGAR</name>
<sequence>MTSSFKKKYQKLVGFLIEHHEDGLKASQHRKNHVDDHLQVLTVYLQEVTGYNPSVDSLDADEEEDDELDCSSEEEDNDEDEASDDDSEEDDADELE</sequence>
<reference evidence="2" key="1">
    <citation type="submission" date="2020-11" db="EMBL/GenBank/DDBJ databases">
        <authorList>
            <consortium name="DOE Joint Genome Institute"/>
            <person name="Ahrendt S."/>
            <person name="Riley R."/>
            <person name="Andreopoulos W."/>
            <person name="Labutti K."/>
            <person name="Pangilinan J."/>
            <person name="Ruiz-Duenas F.J."/>
            <person name="Barrasa J.M."/>
            <person name="Sanchez-Garcia M."/>
            <person name="Camarero S."/>
            <person name="Miyauchi S."/>
            <person name="Serrano A."/>
            <person name="Linde D."/>
            <person name="Babiker R."/>
            <person name="Drula E."/>
            <person name="Ayuso-Fernandez I."/>
            <person name="Pacheco R."/>
            <person name="Padilla G."/>
            <person name="Ferreira P."/>
            <person name="Barriuso J."/>
            <person name="Kellner H."/>
            <person name="Castanera R."/>
            <person name="Alfaro M."/>
            <person name="Ramirez L."/>
            <person name="Pisabarro A.G."/>
            <person name="Kuo A."/>
            <person name="Tritt A."/>
            <person name="Lipzen A."/>
            <person name="He G."/>
            <person name="Yan M."/>
            <person name="Ng V."/>
            <person name="Cullen D."/>
            <person name="Martin F."/>
            <person name="Rosso M.-N."/>
            <person name="Henrissat B."/>
            <person name="Hibbett D."/>
            <person name="Martinez A.T."/>
            <person name="Grigoriev I.V."/>
        </authorList>
    </citation>
    <scope>NUCLEOTIDE SEQUENCE</scope>
    <source>
        <strain evidence="2">MF-IS2</strain>
    </source>
</reference>
<evidence type="ECO:0000313" key="2">
    <source>
        <dbReference type="EMBL" id="KAF9439527.1"/>
    </source>
</evidence>
<accession>A0A9P5WXK3</accession>
<dbReference type="EMBL" id="MU154052">
    <property type="protein sequence ID" value="KAF9439527.1"/>
    <property type="molecule type" value="Genomic_DNA"/>
</dbReference>
<gene>
    <name evidence="2" type="ORF">P691DRAFT_769518</name>
</gene>
<dbReference type="AlphaFoldDB" id="A0A9P5WXK3"/>
<keyword evidence="3" id="KW-1185">Reference proteome</keyword>
<evidence type="ECO:0000256" key="1">
    <source>
        <dbReference type="SAM" id="MobiDB-lite"/>
    </source>
</evidence>
<evidence type="ECO:0000313" key="3">
    <source>
        <dbReference type="Proteomes" id="UP000807342"/>
    </source>
</evidence>
<dbReference type="Proteomes" id="UP000807342">
    <property type="component" value="Unassembled WGS sequence"/>
</dbReference>
<comment type="caution">
    <text evidence="2">The sequence shown here is derived from an EMBL/GenBank/DDBJ whole genome shotgun (WGS) entry which is preliminary data.</text>
</comment>
<proteinExistence type="predicted"/>
<organism evidence="2 3">
    <name type="scientific">Macrolepiota fuliginosa MF-IS2</name>
    <dbReference type="NCBI Taxonomy" id="1400762"/>
    <lineage>
        <taxon>Eukaryota</taxon>
        <taxon>Fungi</taxon>
        <taxon>Dikarya</taxon>
        <taxon>Basidiomycota</taxon>
        <taxon>Agaricomycotina</taxon>
        <taxon>Agaricomycetes</taxon>
        <taxon>Agaricomycetidae</taxon>
        <taxon>Agaricales</taxon>
        <taxon>Agaricineae</taxon>
        <taxon>Agaricaceae</taxon>
        <taxon>Macrolepiota</taxon>
    </lineage>
</organism>